<dbReference type="SUPFAM" id="SSF55136">
    <property type="entry name" value="Probable bacterial effector-binding domain"/>
    <property type="match status" value="1"/>
</dbReference>
<sequence>MTSLQVIVGYDGSVAAGAAIEVAAALVPQAHARIAYLWVPPFADETLRRRLWHGTRRVDDFVAAVEREGAAESMRVATMGVALARAAGWEAEPLVERGYGGEGMQLAELAEKLEPDLLVLGSRGLGGAHALLGSVSDMAVHYAPRPVLVVPHPLLLNERASLTAGPVLVGWDGSPGAQRALAVAEELFGRRRLVLAAVHDGAPEQPAPEGYEALTAEELAGHPSGRAVADALARLATEHKAAAVVVGSRGRSAIREILLGSVAMATLHHTARPVLVVPHRVRERTGNATATDRIEITTAPARIVAGRRGRVAPAEIEAFFSRAIPAVAAELAHIGATVTGPPTAVYSHERSQVFDVTAGFPVAAEPSATPGLAVEHLPAGQVVRAEHIGPYSTLPATYALLANWFGDHARTPPRIMWEEYVAGPGDTRESDYRTRIVYPLN</sequence>
<dbReference type="SUPFAM" id="SSF52402">
    <property type="entry name" value="Adenine nucleotide alpha hydrolases-like"/>
    <property type="match status" value="2"/>
</dbReference>
<dbReference type="InterPro" id="IPR029442">
    <property type="entry name" value="GyrI-like"/>
</dbReference>
<dbReference type="RefSeq" id="WP_203811265.1">
    <property type="nucleotide sequence ID" value="NZ_BOMY01000039.1"/>
</dbReference>
<proteinExistence type="inferred from homology"/>
<dbReference type="AlphaFoldDB" id="A0A919NS77"/>
<dbReference type="Pfam" id="PF06445">
    <property type="entry name" value="GyrI-like"/>
    <property type="match status" value="1"/>
</dbReference>
<dbReference type="InterPro" id="IPR010499">
    <property type="entry name" value="AraC_E-bd"/>
</dbReference>
<feature type="domain" description="AraC effector-binding" evidence="2">
    <location>
        <begin position="292"/>
        <end position="441"/>
    </location>
</feature>
<dbReference type="Proteomes" id="UP000623608">
    <property type="component" value="Unassembled WGS sequence"/>
</dbReference>
<accession>A0A919NS77</accession>
<comment type="caution">
    <text evidence="3">The sequence shown here is derived from an EMBL/GenBank/DDBJ whole genome shotgun (WGS) entry which is preliminary data.</text>
</comment>
<dbReference type="Gene3D" id="3.20.80.10">
    <property type="entry name" value="Regulatory factor, effector binding domain"/>
    <property type="match status" value="1"/>
</dbReference>
<dbReference type="PANTHER" id="PTHR46268">
    <property type="entry name" value="STRESS RESPONSE PROTEIN NHAX"/>
    <property type="match status" value="1"/>
</dbReference>
<dbReference type="SMART" id="SM00871">
    <property type="entry name" value="AraC_E_bind"/>
    <property type="match status" value="1"/>
</dbReference>
<protein>
    <recommendedName>
        <fullName evidence="2">AraC effector-binding domain-containing protein</fullName>
    </recommendedName>
</protein>
<comment type="similarity">
    <text evidence="1">Belongs to the universal stress protein A family.</text>
</comment>
<name>A0A919NS77_9ACTN</name>
<evidence type="ECO:0000259" key="2">
    <source>
        <dbReference type="SMART" id="SM00871"/>
    </source>
</evidence>
<dbReference type="PRINTS" id="PR01438">
    <property type="entry name" value="UNVRSLSTRESS"/>
</dbReference>
<evidence type="ECO:0000313" key="3">
    <source>
        <dbReference type="EMBL" id="GIF23368.1"/>
    </source>
</evidence>
<evidence type="ECO:0000256" key="1">
    <source>
        <dbReference type="ARBA" id="ARBA00008791"/>
    </source>
</evidence>
<dbReference type="InterPro" id="IPR006015">
    <property type="entry name" value="Universal_stress_UspA"/>
</dbReference>
<dbReference type="Pfam" id="PF00582">
    <property type="entry name" value="Usp"/>
    <property type="match status" value="2"/>
</dbReference>
<evidence type="ECO:0000313" key="4">
    <source>
        <dbReference type="Proteomes" id="UP000623608"/>
    </source>
</evidence>
<keyword evidence="4" id="KW-1185">Reference proteome</keyword>
<gene>
    <name evidence="3" type="ORF">Ate02nite_60980</name>
</gene>
<dbReference type="Gene3D" id="3.40.50.12370">
    <property type="match status" value="1"/>
</dbReference>
<dbReference type="CDD" id="cd00293">
    <property type="entry name" value="USP-like"/>
    <property type="match status" value="1"/>
</dbReference>
<dbReference type="InterPro" id="IPR014729">
    <property type="entry name" value="Rossmann-like_a/b/a_fold"/>
</dbReference>
<dbReference type="EMBL" id="BOMY01000039">
    <property type="protein sequence ID" value="GIF23368.1"/>
    <property type="molecule type" value="Genomic_DNA"/>
</dbReference>
<dbReference type="Gene3D" id="3.40.50.620">
    <property type="entry name" value="HUPs"/>
    <property type="match status" value="1"/>
</dbReference>
<dbReference type="PANTHER" id="PTHR46268:SF6">
    <property type="entry name" value="UNIVERSAL STRESS PROTEIN UP12"/>
    <property type="match status" value="1"/>
</dbReference>
<organism evidence="3 4">
    <name type="scientific">Paractinoplanes tereljensis</name>
    <dbReference type="NCBI Taxonomy" id="571912"/>
    <lineage>
        <taxon>Bacteria</taxon>
        <taxon>Bacillati</taxon>
        <taxon>Actinomycetota</taxon>
        <taxon>Actinomycetes</taxon>
        <taxon>Micromonosporales</taxon>
        <taxon>Micromonosporaceae</taxon>
        <taxon>Paractinoplanes</taxon>
    </lineage>
</organism>
<reference evidence="3" key="1">
    <citation type="submission" date="2021-01" db="EMBL/GenBank/DDBJ databases">
        <title>Whole genome shotgun sequence of Actinoplanes tereljensis NBRC 105297.</title>
        <authorList>
            <person name="Komaki H."/>
            <person name="Tamura T."/>
        </authorList>
    </citation>
    <scope>NUCLEOTIDE SEQUENCE</scope>
    <source>
        <strain evidence="3">NBRC 105297</strain>
    </source>
</reference>
<dbReference type="InterPro" id="IPR006016">
    <property type="entry name" value="UspA"/>
</dbReference>
<dbReference type="InterPro" id="IPR011256">
    <property type="entry name" value="Reg_factor_effector_dom_sf"/>
</dbReference>